<organism evidence="13 14">
    <name type="scientific">Legionella massiliensis</name>
    <dbReference type="NCBI Taxonomy" id="1034943"/>
    <lineage>
        <taxon>Bacteria</taxon>
        <taxon>Pseudomonadati</taxon>
        <taxon>Pseudomonadota</taxon>
        <taxon>Gammaproteobacteria</taxon>
        <taxon>Legionellales</taxon>
        <taxon>Legionellaceae</taxon>
        <taxon>Legionella</taxon>
    </lineage>
</organism>
<feature type="transmembrane region" description="Helical" evidence="10">
    <location>
        <begin position="234"/>
        <end position="258"/>
    </location>
</feature>
<dbReference type="Pfam" id="PF00999">
    <property type="entry name" value="Na_H_Exchanger"/>
    <property type="match status" value="1"/>
</dbReference>
<feature type="transmembrane region" description="Helical" evidence="10">
    <location>
        <begin position="174"/>
        <end position="193"/>
    </location>
</feature>
<dbReference type="GO" id="GO:1902600">
    <property type="term" value="P:proton transmembrane transport"/>
    <property type="evidence" value="ECO:0007669"/>
    <property type="project" value="InterPro"/>
</dbReference>
<feature type="transmembrane region" description="Helical" evidence="10">
    <location>
        <begin position="32"/>
        <end position="52"/>
    </location>
</feature>
<feature type="transmembrane region" description="Helical" evidence="10">
    <location>
        <begin position="306"/>
        <end position="339"/>
    </location>
</feature>
<evidence type="ECO:0000256" key="7">
    <source>
        <dbReference type="ARBA" id="ARBA00023065"/>
    </source>
</evidence>
<feature type="transmembrane region" description="Helical" evidence="10">
    <location>
        <begin position="64"/>
        <end position="85"/>
    </location>
</feature>
<dbReference type="Gene3D" id="1.20.1530.20">
    <property type="match status" value="2"/>
</dbReference>
<feature type="transmembrane region" description="Helical" evidence="10">
    <location>
        <begin position="389"/>
        <end position="409"/>
    </location>
</feature>
<keyword evidence="3" id="KW-0050">Antiport</keyword>
<dbReference type="STRING" id="1034943.BN59_03185"/>
<evidence type="ECO:0000256" key="2">
    <source>
        <dbReference type="ARBA" id="ARBA00022448"/>
    </source>
</evidence>
<feature type="transmembrane region" description="Helical" evidence="10">
    <location>
        <begin position="359"/>
        <end position="377"/>
    </location>
</feature>
<feature type="transmembrane region" description="Helical" evidence="10">
    <location>
        <begin position="448"/>
        <end position="467"/>
    </location>
</feature>
<dbReference type="Proteomes" id="UP000044071">
    <property type="component" value="Unassembled WGS sequence"/>
</dbReference>
<sequence>MKSLRKWLLLAGLFPAIAFAQAQQIQHHDPVAAVILWVTLIFFFAVIGRYLAGRFKQPAVLGELLMGVVLGNLCYYFGLELVVVVREGSSIFNIMREMLAGTPLAQAVSDSIPNTFYANQVTAALAGEEGIDLIKVAYVLDIFARYGVIFLLFKVGLETSVEELRHTGRESIQVAVVGVIAPIILGFLVAYLLMPESDYKAHLFVAATLSATSIGITARVLSEMKKMRTREAKTILGAAMIDDILGLIILAVVSSVVITGVVNLMMVMQIIISSLLFFAGVLLIGPWLVRQAVRCFSFLELWELKLFVAFVFVMAFAWLATLVHLATIIGAFAAGLILHDDFFNSPEWSNTHSQSIKNLIAPLESILAPLFFMLIGIQVKLEEFCHWPVLLMASGLIVAAILGKLISGMGGNRKDDRLLIGIGMLPRGEVGLVFASIGRTLGVMSDQLFSAIVLMVIVTTFIAPPLLKARYAHNARETKA</sequence>
<feature type="transmembrane region" description="Helical" evidence="10">
    <location>
        <begin position="136"/>
        <end position="153"/>
    </location>
</feature>
<evidence type="ECO:0000256" key="4">
    <source>
        <dbReference type="ARBA" id="ARBA00022692"/>
    </source>
</evidence>
<keyword evidence="14" id="KW-1185">Reference proteome</keyword>
<protein>
    <submittedName>
        <fullName evidence="13">K(+)/H(+) antiporter YhaU</fullName>
    </submittedName>
</protein>
<keyword evidence="5 10" id="KW-1133">Transmembrane helix</keyword>
<evidence type="ECO:0000256" key="5">
    <source>
        <dbReference type="ARBA" id="ARBA00022989"/>
    </source>
</evidence>
<keyword evidence="4 10" id="KW-0812">Transmembrane</keyword>
<feature type="transmembrane region" description="Helical" evidence="10">
    <location>
        <begin position="264"/>
        <end position="285"/>
    </location>
</feature>
<keyword evidence="11" id="KW-0732">Signal</keyword>
<dbReference type="InterPro" id="IPR006153">
    <property type="entry name" value="Cation/H_exchanger_TM"/>
</dbReference>
<dbReference type="OrthoDB" id="9781411at2"/>
<keyword evidence="2" id="KW-0813">Transport</keyword>
<evidence type="ECO:0000256" key="6">
    <source>
        <dbReference type="ARBA" id="ARBA00023053"/>
    </source>
</evidence>
<dbReference type="GO" id="GO:0015297">
    <property type="term" value="F:antiporter activity"/>
    <property type="evidence" value="ECO:0007669"/>
    <property type="project" value="UniProtKB-KW"/>
</dbReference>
<feature type="signal peptide" evidence="11">
    <location>
        <begin position="1"/>
        <end position="22"/>
    </location>
</feature>
<feature type="domain" description="Cation/H+ exchanger transmembrane" evidence="12">
    <location>
        <begin position="43"/>
        <end position="467"/>
    </location>
</feature>
<evidence type="ECO:0000256" key="3">
    <source>
        <dbReference type="ARBA" id="ARBA00022449"/>
    </source>
</evidence>
<evidence type="ECO:0000313" key="14">
    <source>
        <dbReference type="Proteomes" id="UP000044071"/>
    </source>
</evidence>
<gene>
    <name evidence="13" type="primary">yhaU</name>
    <name evidence="13" type="ORF">BN59_03185</name>
</gene>
<keyword evidence="7" id="KW-0406">Ion transport</keyword>
<reference evidence="13 14" key="1">
    <citation type="submission" date="2014-06" db="EMBL/GenBank/DDBJ databases">
        <authorList>
            <person name="Urmite Genomes Urmite Genomes"/>
        </authorList>
    </citation>
    <scope>NUCLEOTIDE SEQUENCE [LARGE SCALE GENOMIC DNA]</scope>
</reference>
<dbReference type="GO" id="GO:0016020">
    <property type="term" value="C:membrane"/>
    <property type="evidence" value="ECO:0007669"/>
    <property type="project" value="UniProtKB-SubCell"/>
</dbReference>
<dbReference type="PANTHER" id="PTHR43562:SF3">
    <property type="entry name" value="SODIUM ION_PROTON EXCHANGER (EUROFUNG)"/>
    <property type="match status" value="1"/>
</dbReference>
<evidence type="ECO:0000256" key="9">
    <source>
        <dbReference type="ARBA" id="ARBA00023201"/>
    </source>
</evidence>
<evidence type="ECO:0000259" key="12">
    <source>
        <dbReference type="Pfam" id="PF00999"/>
    </source>
</evidence>
<evidence type="ECO:0000256" key="11">
    <source>
        <dbReference type="SAM" id="SignalP"/>
    </source>
</evidence>
<evidence type="ECO:0000256" key="8">
    <source>
        <dbReference type="ARBA" id="ARBA00023136"/>
    </source>
</evidence>
<dbReference type="RefSeq" id="WP_044012050.1">
    <property type="nucleotide sequence ID" value="NZ_CCVW01000004.1"/>
</dbReference>
<keyword evidence="9" id="KW-0739">Sodium transport</keyword>
<name>A0A078KWN5_9GAMM</name>
<dbReference type="AlphaFoldDB" id="A0A078KWN5"/>
<comment type="subcellular location">
    <subcellularLocation>
        <location evidence="1">Membrane</location>
        <topology evidence="1">Multi-pass membrane protein</topology>
    </subcellularLocation>
</comment>
<dbReference type="EMBL" id="CCSB01000004">
    <property type="protein sequence ID" value="CDZ78870.1"/>
    <property type="molecule type" value="Genomic_DNA"/>
</dbReference>
<feature type="transmembrane region" description="Helical" evidence="10">
    <location>
        <begin position="199"/>
        <end position="222"/>
    </location>
</feature>
<evidence type="ECO:0000256" key="10">
    <source>
        <dbReference type="SAM" id="Phobius"/>
    </source>
</evidence>
<keyword evidence="6" id="KW-0915">Sodium</keyword>
<dbReference type="InterPro" id="IPR038770">
    <property type="entry name" value="Na+/solute_symporter_sf"/>
</dbReference>
<dbReference type="eggNOG" id="COG0475">
    <property type="taxonomic scope" value="Bacteria"/>
</dbReference>
<dbReference type="GO" id="GO:0006814">
    <property type="term" value="P:sodium ion transport"/>
    <property type="evidence" value="ECO:0007669"/>
    <property type="project" value="UniProtKB-KW"/>
</dbReference>
<dbReference type="PANTHER" id="PTHR43562">
    <property type="entry name" value="NAPA-TYPE SODIUM/HYDROGEN ANTIPORTER"/>
    <property type="match status" value="1"/>
</dbReference>
<keyword evidence="8 10" id="KW-0472">Membrane</keyword>
<evidence type="ECO:0000313" key="13">
    <source>
        <dbReference type="EMBL" id="CDZ78870.1"/>
    </source>
</evidence>
<evidence type="ECO:0000256" key="1">
    <source>
        <dbReference type="ARBA" id="ARBA00004141"/>
    </source>
</evidence>
<accession>A0A078KWN5</accession>
<feature type="chain" id="PRO_5009744057" evidence="11">
    <location>
        <begin position="23"/>
        <end position="480"/>
    </location>
</feature>
<proteinExistence type="predicted"/>